<accession>A0ABR6BEJ1</accession>
<dbReference type="InterPro" id="IPR011008">
    <property type="entry name" value="Dimeric_a/b-barrel"/>
</dbReference>
<keyword evidence="2" id="KW-0503">Monooxygenase</keyword>
<evidence type="ECO:0000313" key="3">
    <source>
        <dbReference type="Proteomes" id="UP000517916"/>
    </source>
</evidence>
<evidence type="ECO:0000259" key="1">
    <source>
        <dbReference type="PROSITE" id="PS51725"/>
    </source>
</evidence>
<sequence>MILTIAEIRVRPGCDEAFVAAHRDGAGRILATPGCRSARLTRSVEDPDRFLVISEWDCPLPHEEHLSGWSAVVGEYLQAPAVVEHHTQVLHHRGEI</sequence>
<feature type="domain" description="ABM" evidence="1">
    <location>
        <begin position="2"/>
        <end position="96"/>
    </location>
</feature>
<dbReference type="InterPro" id="IPR007138">
    <property type="entry name" value="ABM_dom"/>
</dbReference>
<organism evidence="2 3">
    <name type="scientific">Kutzneria viridogrisea</name>
    <dbReference type="NCBI Taxonomy" id="47990"/>
    <lineage>
        <taxon>Bacteria</taxon>
        <taxon>Bacillati</taxon>
        <taxon>Actinomycetota</taxon>
        <taxon>Actinomycetes</taxon>
        <taxon>Pseudonocardiales</taxon>
        <taxon>Pseudonocardiaceae</taxon>
        <taxon>Kutzneria</taxon>
    </lineage>
</organism>
<name>A0ABR6BEJ1_9PSEU</name>
<comment type="caution">
    <text evidence="2">The sequence shown here is derived from an EMBL/GenBank/DDBJ whole genome shotgun (WGS) entry which is preliminary data.</text>
</comment>
<gene>
    <name evidence="2" type="ORF">BC739_002497</name>
</gene>
<dbReference type="PROSITE" id="PS51725">
    <property type="entry name" value="ABM"/>
    <property type="match status" value="1"/>
</dbReference>
<proteinExistence type="predicted"/>
<reference evidence="2 3" key="1">
    <citation type="submission" date="2020-08" db="EMBL/GenBank/DDBJ databases">
        <title>Genomic Encyclopedia of Archaeal and Bacterial Type Strains, Phase II (KMG-II): from individual species to whole genera.</title>
        <authorList>
            <person name="Goeker M."/>
        </authorList>
    </citation>
    <scope>NUCLEOTIDE SEQUENCE [LARGE SCALE GENOMIC DNA]</scope>
    <source>
        <strain evidence="2 3">DSM 43850</strain>
    </source>
</reference>
<evidence type="ECO:0000313" key="2">
    <source>
        <dbReference type="EMBL" id="MBA8925298.1"/>
    </source>
</evidence>
<dbReference type="Proteomes" id="UP000517916">
    <property type="component" value="Unassembled WGS sequence"/>
</dbReference>
<dbReference type="Pfam" id="PF03992">
    <property type="entry name" value="ABM"/>
    <property type="match status" value="1"/>
</dbReference>
<dbReference type="Gene3D" id="3.30.70.100">
    <property type="match status" value="1"/>
</dbReference>
<keyword evidence="3" id="KW-1185">Reference proteome</keyword>
<keyword evidence="2" id="KW-0560">Oxidoreductase</keyword>
<dbReference type="EMBL" id="JACJID010000002">
    <property type="protein sequence ID" value="MBA8925298.1"/>
    <property type="molecule type" value="Genomic_DNA"/>
</dbReference>
<dbReference type="SUPFAM" id="SSF54909">
    <property type="entry name" value="Dimeric alpha+beta barrel"/>
    <property type="match status" value="1"/>
</dbReference>
<dbReference type="RefSeq" id="WP_025359993.1">
    <property type="nucleotide sequence ID" value="NZ_BAAABQ010000084.1"/>
</dbReference>
<protein>
    <submittedName>
        <fullName evidence="2">Quinol monooxygenase YgiN</fullName>
    </submittedName>
</protein>
<dbReference type="GO" id="GO:0004497">
    <property type="term" value="F:monooxygenase activity"/>
    <property type="evidence" value="ECO:0007669"/>
    <property type="project" value="UniProtKB-KW"/>
</dbReference>